<feature type="signal peptide" evidence="1">
    <location>
        <begin position="1"/>
        <end position="21"/>
    </location>
</feature>
<feature type="chain" id="PRO_5040573461" evidence="1">
    <location>
        <begin position="22"/>
        <end position="141"/>
    </location>
</feature>
<evidence type="ECO:0000313" key="3">
    <source>
        <dbReference type="EMBL" id="UJO19183.1"/>
    </source>
</evidence>
<organism evidence="2">
    <name type="scientific">Passalora fulva</name>
    <name type="common">Tomato leaf mold</name>
    <name type="synonym">Cladosporium fulvum</name>
    <dbReference type="NCBI Taxonomy" id="5499"/>
    <lineage>
        <taxon>Eukaryota</taxon>
        <taxon>Fungi</taxon>
        <taxon>Dikarya</taxon>
        <taxon>Ascomycota</taxon>
        <taxon>Pezizomycotina</taxon>
        <taxon>Dothideomycetes</taxon>
        <taxon>Dothideomycetidae</taxon>
        <taxon>Mycosphaerellales</taxon>
        <taxon>Mycosphaerellaceae</taxon>
        <taxon>Fulvia</taxon>
    </lineage>
</organism>
<protein>
    <submittedName>
        <fullName evidence="3">Ecp30</fullName>
    </submittedName>
    <submittedName>
        <fullName evidence="2">Extracellular protein 30</fullName>
    </submittedName>
</protein>
<dbReference type="EMBL" id="KX943076">
    <property type="protein sequence ID" value="AQA29247.1"/>
    <property type="molecule type" value="Genomic_DNA"/>
</dbReference>
<gene>
    <name evidence="2" type="primary">Ecp30</name>
    <name evidence="3" type="ORF">CLAFUR5_07496</name>
</gene>
<keyword evidence="4" id="KW-1185">Reference proteome</keyword>
<evidence type="ECO:0000313" key="2">
    <source>
        <dbReference type="EMBL" id="AQA29247.1"/>
    </source>
</evidence>
<evidence type="ECO:0000256" key="1">
    <source>
        <dbReference type="SAM" id="SignalP"/>
    </source>
</evidence>
<keyword evidence="1" id="KW-0732">Signal</keyword>
<name>A0A1P8YXS8_PASFU</name>
<evidence type="ECO:0000313" key="4">
    <source>
        <dbReference type="Proteomes" id="UP000756132"/>
    </source>
</evidence>
<reference evidence="2" key="1">
    <citation type="submission" date="2016-10" db="EMBL/GenBank/DDBJ databases">
        <title>Novel effectors identified in the apoplast of Cladosporium fulvum-infected tomato.</title>
        <authorList>
            <person name="Mesarich C.H."/>
            <person name="de Wit P.J.G.M."/>
        </authorList>
    </citation>
    <scope>NUCLEOTIDE SEQUENCE</scope>
    <source>
        <strain evidence="2">0WU</strain>
    </source>
</reference>
<accession>A0A1P8YXS8</accession>
<proteinExistence type="predicted"/>
<dbReference type="OrthoDB" id="5404773at2759"/>
<dbReference type="AlphaFoldDB" id="A0A1P8YXS8"/>
<reference evidence="3" key="3">
    <citation type="journal article" date="2022" name="Microb. Genom.">
        <title>A chromosome-scale genome assembly of the tomato pathogen Cladosporium fulvum reveals a compartmentalized genome architecture and the presence of a dispensable chromosome.</title>
        <authorList>
            <person name="Zaccaron A.Z."/>
            <person name="Chen L.H."/>
            <person name="Samaras A."/>
            <person name="Stergiopoulos I."/>
        </authorList>
    </citation>
    <scope>NUCLEOTIDE SEQUENCE</scope>
    <source>
        <strain evidence="3">Race5_Kim</strain>
    </source>
</reference>
<sequence>MLASYLLSAVVATSSFTQVMARADRRQTNTLPKANEYQSSDCSGDLNYGHRSPTLYEVTMDDTTHSVYLAMHGPGPTAVDKWVAFSGKSKNDGVCTGEMLGILGGECQNLDTTYSKRINCVRKCGVFPDGTEYDVGCFTPS</sequence>
<dbReference type="EMBL" id="CP090168">
    <property type="protein sequence ID" value="UJO19183.1"/>
    <property type="molecule type" value="Genomic_DNA"/>
</dbReference>
<reference evidence="3" key="2">
    <citation type="submission" date="2021-12" db="EMBL/GenBank/DDBJ databases">
        <authorList>
            <person name="Zaccaron A."/>
            <person name="Stergiopoulos I."/>
        </authorList>
    </citation>
    <scope>NUCLEOTIDE SEQUENCE</scope>
    <source>
        <strain evidence="3">Race5_Kim</strain>
    </source>
</reference>
<dbReference type="Proteomes" id="UP000756132">
    <property type="component" value="Chromosome 6"/>
</dbReference>